<dbReference type="Gene3D" id="3.40.50.2300">
    <property type="match status" value="1"/>
</dbReference>
<evidence type="ECO:0000313" key="3">
    <source>
        <dbReference type="EMBL" id="MDT7043581.1"/>
    </source>
</evidence>
<reference evidence="3 4" key="1">
    <citation type="journal article" date="2023" name="ISME J.">
        <title>Cultivation and genomic characterization of novel and ubiquitous marine nitrite-oxidizing bacteria from the Nitrospirales.</title>
        <authorList>
            <person name="Mueller A.J."/>
            <person name="Daebeler A."/>
            <person name="Herbold C.W."/>
            <person name="Kirkegaard R.H."/>
            <person name="Daims H."/>
        </authorList>
    </citation>
    <scope>NUCLEOTIDE SEQUENCE [LARGE SCALE GENOMIC DNA]</scope>
    <source>
        <strain evidence="3 4">EB</strain>
    </source>
</reference>
<proteinExistence type="predicted"/>
<gene>
    <name evidence="3" type="ORF">PPG34_14585</name>
</gene>
<dbReference type="InterPro" id="IPR011006">
    <property type="entry name" value="CheY-like_superfamily"/>
</dbReference>
<evidence type="ECO:0000313" key="4">
    <source>
        <dbReference type="Proteomes" id="UP001250932"/>
    </source>
</evidence>
<protein>
    <submittedName>
        <fullName evidence="3">Response regulator</fullName>
    </submittedName>
</protein>
<dbReference type="RefSeq" id="WP_313834147.1">
    <property type="nucleotide sequence ID" value="NZ_JAQOUE010000001.1"/>
</dbReference>
<accession>A0ABU3KAX5</accession>
<dbReference type="EMBL" id="JAQOUE010000001">
    <property type="protein sequence ID" value="MDT7043581.1"/>
    <property type="molecule type" value="Genomic_DNA"/>
</dbReference>
<evidence type="ECO:0000256" key="1">
    <source>
        <dbReference type="PROSITE-ProRule" id="PRU00169"/>
    </source>
</evidence>
<dbReference type="PROSITE" id="PS50110">
    <property type="entry name" value="RESPONSE_REGULATORY"/>
    <property type="match status" value="1"/>
</dbReference>
<organism evidence="3 4">
    <name type="scientific">Candidatus Nitronereus thalassa</name>
    <dbReference type="NCBI Taxonomy" id="3020898"/>
    <lineage>
        <taxon>Bacteria</taxon>
        <taxon>Pseudomonadati</taxon>
        <taxon>Nitrospirota</taxon>
        <taxon>Nitrospiria</taxon>
        <taxon>Nitrospirales</taxon>
        <taxon>Nitrospiraceae</taxon>
        <taxon>Candidatus Nitronereus</taxon>
    </lineage>
</organism>
<dbReference type="Proteomes" id="UP001250932">
    <property type="component" value="Unassembled WGS sequence"/>
</dbReference>
<name>A0ABU3KAX5_9BACT</name>
<keyword evidence="1" id="KW-0597">Phosphoprotein</keyword>
<evidence type="ECO:0000259" key="2">
    <source>
        <dbReference type="PROSITE" id="PS50110"/>
    </source>
</evidence>
<sequence>MKEGHPPILSQTQNQILLLSEDQEFVYALGDDLNGMGLQVTVESGSKFGKEPSKSLPYDGIILDLDVKEESHLHVFHNLYAQNRQIPIVVVGTEKMHFDFLFALIGGARDFLVKPVDSARLKWLCVRLFL</sequence>
<feature type="domain" description="Response regulatory" evidence="2">
    <location>
        <begin position="15"/>
        <end position="129"/>
    </location>
</feature>
<comment type="caution">
    <text evidence="3">The sequence shown here is derived from an EMBL/GenBank/DDBJ whole genome shotgun (WGS) entry which is preliminary data.</text>
</comment>
<dbReference type="SUPFAM" id="SSF52172">
    <property type="entry name" value="CheY-like"/>
    <property type="match status" value="1"/>
</dbReference>
<feature type="modified residue" description="4-aspartylphosphate" evidence="1">
    <location>
        <position position="64"/>
    </location>
</feature>
<keyword evidence="4" id="KW-1185">Reference proteome</keyword>
<dbReference type="Pfam" id="PF00072">
    <property type="entry name" value="Response_reg"/>
    <property type="match status" value="1"/>
</dbReference>
<dbReference type="InterPro" id="IPR001789">
    <property type="entry name" value="Sig_transdc_resp-reg_receiver"/>
</dbReference>